<sequence>MKRILGVVVFLLFLGVYSVKDYAPSKALPESQAWTGYESYNVFEFDFSDHVPAEARVRASQSSSQRIKNERNFDLSPSKGLVFFTCRIAKSYSEIHLQRYFKLFIQFAIQVNAP</sequence>
<name>A0ABQ6Q7D5_9BACT</name>
<organism evidence="1 2">
    <name type="scientific">Algoriphagus taiwanensis</name>
    <dbReference type="NCBI Taxonomy" id="1445656"/>
    <lineage>
        <taxon>Bacteria</taxon>
        <taxon>Pseudomonadati</taxon>
        <taxon>Bacteroidota</taxon>
        <taxon>Cytophagia</taxon>
        <taxon>Cytophagales</taxon>
        <taxon>Cyclobacteriaceae</taxon>
        <taxon>Algoriphagus</taxon>
    </lineage>
</organism>
<dbReference type="RefSeq" id="WP_338230310.1">
    <property type="nucleotide sequence ID" value="NZ_BTPE01000019.1"/>
</dbReference>
<dbReference type="Proteomes" id="UP001307705">
    <property type="component" value="Unassembled WGS sequence"/>
</dbReference>
<comment type="caution">
    <text evidence="1">The sequence shown here is derived from an EMBL/GenBank/DDBJ whole genome shotgun (WGS) entry which is preliminary data.</text>
</comment>
<evidence type="ECO:0000313" key="1">
    <source>
        <dbReference type="EMBL" id="GMQ35485.1"/>
    </source>
</evidence>
<evidence type="ECO:0000313" key="2">
    <source>
        <dbReference type="Proteomes" id="UP001307705"/>
    </source>
</evidence>
<gene>
    <name evidence="1" type="ORF">Ataiwa_37580</name>
</gene>
<reference evidence="1 2" key="1">
    <citation type="submission" date="2023-08" db="EMBL/GenBank/DDBJ databases">
        <title>Draft genome sequence of Algoriphagus taiwanensis.</title>
        <authorList>
            <person name="Takatani N."/>
            <person name="Hosokawa M."/>
            <person name="Sawabe T."/>
        </authorList>
    </citation>
    <scope>NUCLEOTIDE SEQUENCE [LARGE SCALE GENOMIC DNA]</scope>
    <source>
        <strain evidence="1 2">JCM 19755</strain>
    </source>
</reference>
<keyword evidence="2" id="KW-1185">Reference proteome</keyword>
<protein>
    <submittedName>
        <fullName evidence="1">Uncharacterized protein</fullName>
    </submittedName>
</protein>
<accession>A0ABQ6Q7D5</accession>
<proteinExistence type="predicted"/>
<dbReference type="EMBL" id="BTPE01000019">
    <property type="protein sequence ID" value="GMQ35485.1"/>
    <property type="molecule type" value="Genomic_DNA"/>
</dbReference>